<keyword evidence="2" id="KW-0808">Transferase</keyword>
<accession>A0A561BDX1</accession>
<comment type="caution">
    <text evidence="2">The sequence shown here is derived from an EMBL/GenBank/DDBJ whole genome shotgun (WGS) entry which is preliminary data.</text>
</comment>
<dbReference type="PROSITE" id="PS51186">
    <property type="entry name" value="GNAT"/>
    <property type="match status" value="1"/>
</dbReference>
<evidence type="ECO:0000313" key="3">
    <source>
        <dbReference type="Proteomes" id="UP000319722"/>
    </source>
</evidence>
<organism evidence="2 3">
    <name type="scientific">Variovorax beijingensis</name>
    <dbReference type="NCBI Taxonomy" id="2496117"/>
    <lineage>
        <taxon>Bacteria</taxon>
        <taxon>Pseudomonadati</taxon>
        <taxon>Pseudomonadota</taxon>
        <taxon>Betaproteobacteria</taxon>
        <taxon>Burkholderiales</taxon>
        <taxon>Comamonadaceae</taxon>
        <taxon>Variovorax</taxon>
    </lineage>
</organism>
<dbReference type="OrthoDB" id="510731at2"/>
<dbReference type="CDD" id="cd04301">
    <property type="entry name" value="NAT_SF"/>
    <property type="match status" value="1"/>
</dbReference>
<evidence type="ECO:0000259" key="1">
    <source>
        <dbReference type="PROSITE" id="PS51186"/>
    </source>
</evidence>
<dbReference type="Pfam" id="PF13508">
    <property type="entry name" value="Acetyltransf_7"/>
    <property type="match status" value="1"/>
</dbReference>
<feature type="domain" description="N-acetyltransferase" evidence="1">
    <location>
        <begin position="1"/>
        <end position="135"/>
    </location>
</feature>
<dbReference type="RefSeq" id="WP_145746324.1">
    <property type="nucleotide sequence ID" value="NZ_VIVL01000010.1"/>
</dbReference>
<dbReference type="InterPro" id="IPR053144">
    <property type="entry name" value="Acetyltransferase_Butenolide"/>
</dbReference>
<dbReference type="Gene3D" id="3.40.630.30">
    <property type="match status" value="1"/>
</dbReference>
<evidence type="ECO:0000313" key="2">
    <source>
        <dbReference type="EMBL" id="TWD77096.1"/>
    </source>
</evidence>
<dbReference type="SUPFAM" id="SSF55729">
    <property type="entry name" value="Acyl-CoA N-acyltransferases (Nat)"/>
    <property type="match status" value="1"/>
</dbReference>
<sequence length="137" mass="14437">MQIRAAAASDADAVHRLLSASGWAHRIADAAHLGRLISASRQAVVALSADGEIVGFARAIGDGISNGYLSMVVVAEPLRRQGIGQALVRHILGSEKGITWVLRAGRPGAAEFFARLGFSPSSAAMERPREQQLRTAP</sequence>
<dbReference type="InterPro" id="IPR016181">
    <property type="entry name" value="Acyl_CoA_acyltransferase"/>
</dbReference>
<dbReference type="PANTHER" id="PTHR43233:SF1">
    <property type="entry name" value="FAMILY N-ACETYLTRANSFERASE, PUTATIVE (AFU_ORTHOLOGUE AFUA_6G03350)-RELATED"/>
    <property type="match status" value="1"/>
</dbReference>
<dbReference type="GO" id="GO:0016747">
    <property type="term" value="F:acyltransferase activity, transferring groups other than amino-acyl groups"/>
    <property type="evidence" value="ECO:0007669"/>
    <property type="project" value="InterPro"/>
</dbReference>
<dbReference type="EMBL" id="VIVL01000010">
    <property type="protein sequence ID" value="TWD77096.1"/>
    <property type="molecule type" value="Genomic_DNA"/>
</dbReference>
<dbReference type="AlphaFoldDB" id="A0A561BDX1"/>
<name>A0A561BDX1_9BURK</name>
<dbReference type="InterPro" id="IPR000182">
    <property type="entry name" value="GNAT_dom"/>
</dbReference>
<reference evidence="2 3" key="1">
    <citation type="submission" date="2019-06" db="EMBL/GenBank/DDBJ databases">
        <title>Sorghum-associated microbial communities from plants grown in Nebraska, USA.</title>
        <authorList>
            <person name="Schachtman D."/>
        </authorList>
    </citation>
    <scope>NUCLEOTIDE SEQUENCE [LARGE SCALE GENOMIC DNA]</scope>
    <source>
        <strain evidence="2 3">T529</strain>
    </source>
</reference>
<gene>
    <name evidence="2" type="ORF">FB547_11058</name>
</gene>
<protein>
    <submittedName>
        <fullName evidence="2">Putative N-acetyltransferase YhbS</fullName>
    </submittedName>
</protein>
<dbReference type="PANTHER" id="PTHR43233">
    <property type="entry name" value="FAMILY N-ACETYLTRANSFERASE, PUTATIVE (AFU_ORTHOLOGUE AFUA_6G03350)-RELATED"/>
    <property type="match status" value="1"/>
</dbReference>
<proteinExistence type="predicted"/>
<dbReference type="Proteomes" id="UP000319722">
    <property type="component" value="Unassembled WGS sequence"/>
</dbReference>